<keyword evidence="2 5" id="KW-0812">Transmembrane</keyword>
<feature type="transmembrane region" description="Helical" evidence="5">
    <location>
        <begin position="53"/>
        <end position="70"/>
    </location>
</feature>
<evidence type="ECO:0000256" key="1">
    <source>
        <dbReference type="ARBA" id="ARBA00004370"/>
    </source>
</evidence>
<accession>A0A2A4G1D8</accession>
<dbReference type="PANTHER" id="PTHR35814:SF1">
    <property type="entry name" value="GLUTATHIONE S-TRANSFERASE-RELATED"/>
    <property type="match status" value="1"/>
</dbReference>
<feature type="transmembrane region" description="Helical" evidence="5">
    <location>
        <begin position="105"/>
        <end position="123"/>
    </location>
</feature>
<dbReference type="PANTHER" id="PTHR35814">
    <property type="match status" value="1"/>
</dbReference>
<organism evidence="6 7">
    <name type="scientific">Rhizorhabdus dicambivorans</name>
    <dbReference type="NCBI Taxonomy" id="1850238"/>
    <lineage>
        <taxon>Bacteria</taxon>
        <taxon>Pseudomonadati</taxon>
        <taxon>Pseudomonadota</taxon>
        <taxon>Alphaproteobacteria</taxon>
        <taxon>Sphingomonadales</taxon>
        <taxon>Sphingomonadaceae</taxon>
        <taxon>Rhizorhabdus</taxon>
    </lineage>
</organism>
<dbReference type="Proteomes" id="UP000218934">
    <property type="component" value="Unassembled WGS sequence"/>
</dbReference>
<feature type="transmembrane region" description="Helical" evidence="5">
    <location>
        <begin position="76"/>
        <end position="93"/>
    </location>
</feature>
<evidence type="ECO:0000256" key="5">
    <source>
        <dbReference type="SAM" id="Phobius"/>
    </source>
</evidence>
<evidence type="ECO:0000256" key="2">
    <source>
        <dbReference type="ARBA" id="ARBA00022692"/>
    </source>
</evidence>
<evidence type="ECO:0000313" key="6">
    <source>
        <dbReference type="EMBL" id="PCE43815.1"/>
    </source>
</evidence>
<evidence type="ECO:0000313" key="7">
    <source>
        <dbReference type="Proteomes" id="UP000218934"/>
    </source>
</evidence>
<feature type="transmembrane region" description="Helical" evidence="5">
    <location>
        <begin position="6"/>
        <end position="26"/>
    </location>
</feature>
<dbReference type="EMBL" id="NWUF01000002">
    <property type="protein sequence ID" value="PCE43815.1"/>
    <property type="molecule type" value="Genomic_DNA"/>
</dbReference>
<dbReference type="SUPFAM" id="SSF161084">
    <property type="entry name" value="MAPEG domain-like"/>
    <property type="match status" value="1"/>
</dbReference>
<comment type="subcellular location">
    <subcellularLocation>
        <location evidence="1">Membrane</location>
    </subcellularLocation>
</comment>
<dbReference type="Pfam" id="PF01124">
    <property type="entry name" value="MAPEG"/>
    <property type="match status" value="1"/>
</dbReference>
<keyword evidence="7" id="KW-1185">Reference proteome</keyword>
<dbReference type="KEGG" id="rdi:CMV14_21650"/>
<evidence type="ECO:0000256" key="4">
    <source>
        <dbReference type="ARBA" id="ARBA00023136"/>
    </source>
</evidence>
<dbReference type="Gene3D" id="1.20.120.550">
    <property type="entry name" value="Membrane associated eicosanoid/glutathione metabolism-like domain"/>
    <property type="match status" value="1"/>
</dbReference>
<keyword evidence="3 5" id="KW-1133">Transmembrane helix</keyword>
<keyword evidence="4 5" id="KW-0472">Membrane</keyword>
<evidence type="ECO:0000256" key="3">
    <source>
        <dbReference type="ARBA" id="ARBA00022989"/>
    </source>
</evidence>
<reference evidence="6 7" key="1">
    <citation type="submission" date="2017-09" db="EMBL/GenBank/DDBJ databases">
        <title>The Catabolism of 3,6-Dichlorosalicylic acid is Initiated by the Cytochrome P450 Monooxygenase DsmABC in Rhizorhabdus dicambivorans Ndbn-20.</title>
        <authorList>
            <person name="Na L."/>
        </authorList>
    </citation>
    <scope>NUCLEOTIDE SEQUENCE [LARGE SCALE GENOMIC DNA]</scope>
    <source>
        <strain evidence="6 7">Ndbn-20m</strain>
    </source>
</reference>
<sequence>MILPITLTIAGAAAIVNIWLAIRIVAIRIKAKILIGDGGNALLAARMRAQLNYIEYTPLVLILIGLIELARGTHTWLWAVGIIYIIGRILHPFGLDKQTPNPLRAAGILTTWIVLIGLAGYAITIPYTTKNGIVTTVANDGLGAGN</sequence>
<dbReference type="InterPro" id="IPR001129">
    <property type="entry name" value="Membr-assoc_MAPEG"/>
</dbReference>
<gene>
    <name evidence="6" type="ORF">COO09_02495</name>
</gene>
<protein>
    <submittedName>
        <fullName evidence="6">GST-like protein</fullName>
    </submittedName>
</protein>
<proteinExistence type="predicted"/>
<dbReference type="RefSeq" id="WP_066966001.1">
    <property type="nucleotide sequence ID" value="NZ_CP023449.1"/>
</dbReference>
<dbReference type="GO" id="GO:0016020">
    <property type="term" value="C:membrane"/>
    <property type="evidence" value="ECO:0007669"/>
    <property type="project" value="UniProtKB-SubCell"/>
</dbReference>
<comment type="caution">
    <text evidence="6">The sequence shown here is derived from an EMBL/GenBank/DDBJ whole genome shotgun (WGS) entry which is preliminary data.</text>
</comment>
<dbReference type="InterPro" id="IPR023352">
    <property type="entry name" value="MAPEG-like_dom_sf"/>
</dbReference>
<name>A0A2A4G1D8_9SPHN</name>
<dbReference type="AlphaFoldDB" id="A0A2A4G1D8"/>
<dbReference type="OrthoDB" id="7619858at2"/>